<sequence length="120" mass="12727">MDARITKAEAALLLPAATSPSRSAAEAEAVRLAAIAARDDAVATTVRRAAGAAARTVEALARAIATFPQRVATYNALRRLSDRELRDIGMTRYDIGRVFEPGFNPRPANDAGERPAPRAA</sequence>
<protein>
    <submittedName>
        <fullName evidence="3">DUF1127 domain-containing protein</fullName>
    </submittedName>
</protein>
<dbReference type="Pfam" id="PF06568">
    <property type="entry name" value="YjiS-like"/>
    <property type="match status" value="1"/>
</dbReference>
<proteinExistence type="predicted"/>
<evidence type="ECO:0000313" key="3">
    <source>
        <dbReference type="EMBL" id="NMJ40149.1"/>
    </source>
</evidence>
<gene>
    <name evidence="3" type="ORF">GWK16_02765</name>
</gene>
<evidence type="ECO:0000256" key="1">
    <source>
        <dbReference type="SAM" id="MobiDB-lite"/>
    </source>
</evidence>
<dbReference type="AlphaFoldDB" id="A0A848E9B9"/>
<dbReference type="EMBL" id="JABBKX010000001">
    <property type="protein sequence ID" value="NMJ40149.1"/>
    <property type="molecule type" value="Genomic_DNA"/>
</dbReference>
<name>A0A848E9B9_9PROT</name>
<keyword evidence="4" id="KW-1185">Reference proteome</keyword>
<accession>A0A848E9B9</accession>
<dbReference type="Proteomes" id="UP000548582">
    <property type="component" value="Unassembled WGS sequence"/>
</dbReference>
<dbReference type="RefSeq" id="WP_170052430.1">
    <property type="nucleotide sequence ID" value="NZ_JABBKX010000001.1"/>
</dbReference>
<feature type="compositionally biased region" description="Basic and acidic residues" evidence="1">
    <location>
        <begin position="111"/>
        <end position="120"/>
    </location>
</feature>
<organism evidence="3 4">
    <name type="scientific">Neoroseomonas marina</name>
    <dbReference type="NCBI Taxonomy" id="1232220"/>
    <lineage>
        <taxon>Bacteria</taxon>
        <taxon>Pseudomonadati</taxon>
        <taxon>Pseudomonadota</taxon>
        <taxon>Alphaproteobacteria</taxon>
        <taxon>Acetobacterales</taxon>
        <taxon>Acetobacteraceae</taxon>
        <taxon>Neoroseomonas</taxon>
    </lineage>
</organism>
<comment type="caution">
    <text evidence="3">The sequence shown here is derived from an EMBL/GenBank/DDBJ whole genome shotgun (WGS) entry which is preliminary data.</text>
</comment>
<dbReference type="InterPro" id="IPR009506">
    <property type="entry name" value="YjiS-like"/>
</dbReference>
<feature type="region of interest" description="Disordered" evidence="1">
    <location>
        <begin position="99"/>
        <end position="120"/>
    </location>
</feature>
<feature type="domain" description="YjiS-like" evidence="2">
    <location>
        <begin position="72"/>
        <end position="95"/>
    </location>
</feature>
<evidence type="ECO:0000313" key="4">
    <source>
        <dbReference type="Proteomes" id="UP000548582"/>
    </source>
</evidence>
<evidence type="ECO:0000259" key="2">
    <source>
        <dbReference type="Pfam" id="PF06568"/>
    </source>
</evidence>
<reference evidence="3 4" key="1">
    <citation type="submission" date="2020-03" db="EMBL/GenBank/DDBJ databases">
        <authorList>
            <person name="Sun Q."/>
        </authorList>
    </citation>
    <scope>NUCLEOTIDE SEQUENCE [LARGE SCALE GENOMIC DNA]</scope>
    <source>
        <strain evidence="3 4">JC162</strain>
    </source>
</reference>